<dbReference type="Pfam" id="PF05426">
    <property type="entry name" value="Alginate_lyase"/>
    <property type="match status" value="1"/>
</dbReference>
<evidence type="ECO:0000256" key="1">
    <source>
        <dbReference type="ARBA" id="ARBA00022729"/>
    </source>
</evidence>
<keyword evidence="2 5" id="KW-0456">Lyase</keyword>
<organism evidence="5 6">
    <name type="scientific">Microbacterium flavum</name>
    <dbReference type="NCBI Taxonomy" id="415216"/>
    <lineage>
        <taxon>Bacteria</taxon>
        <taxon>Bacillati</taxon>
        <taxon>Actinomycetota</taxon>
        <taxon>Actinomycetes</taxon>
        <taxon>Micrococcales</taxon>
        <taxon>Microbacteriaceae</taxon>
        <taxon>Microbacterium</taxon>
    </lineage>
</organism>
<protein>
    <submittedName>
        <fullName evidence="5">Alginate lyase family protein</fullName>
    </submittedName>
</protein>
<dbReference type="EMBL" id="JAFLHG010000001">
    <property type="protein sequence ID" value="MBT8796654.1"/>
    <property type="molecule type" value="Genomic_DNA"/>
</dbReference>
<comment type="caution">
    <text evidence="5">The sequence shown here is derived from an EMBL/GenBank/DDBJ whole genome shotgun (WGS) entry which is preliminary data.</text>
</comment>
<dbReference type="SUPFAM" id="SSF48230">
    <property type="entry name" value="Chondroitin AC/alginate lyase"/>
    <property type="match status" value="1"/>
</dbReference>
<evidence type="ECO:0000259" key="4">
    <source>
        <dbReference type="Pfam" id="PF05426"/>
    </source>
</evidence>
<sequence>MRGLWAGLVAGVAAVGVVVVILGSGLIAGGSAGRAAYLDGDQPTISAAGFTHPGVFLGLPQLEAVRRRIAAGEEPQASIYSELTGPSGASLVNRRPVWSVYADAHDLSAPCAPESPQGCVMDAGYVTTPGGRQHTDAAKENMSTQIDSAYLNALLYYYSGGKEVYAQNAIRMLNAYGHSFRGFTSTPANNHSGDLFAGWMAETLVRAAEIIRYTYTPSSGSTAFDVSAFESMLRTAFVPRLENGGPDVNNWRTSATDGLMNVAVFLDDRGLYDQALSLWRDVTPSYIYLASDGPRPASLMGGSAADLDCRWAHDYSAHCTSNPKTAPGMTYQNGQNMEICRDMWHSSAGVGGIVNAAETASLQGDDLYGEQRTRIMTGISYMLQLSQSISASGYPHDFCAGAAKYHGEDPAGNAFPTQWDATAPLSAVVAYNHYATQDGLAFPTVSIPGWSDTYPGGDPVAAYIAAHRSGPTDVEGYVTAWQVLTHADVGSGIGPTPPTGDGSPGPTPATPSPSPSGAVGRAGRRRRTKTPGLPEVSSLSQHSVRPKGLEPLTF</sequence>
<evidence type="ECO:0000313" key="6">
    <source>
        <dbReference type="Proteomes" id="UP000740605"/>
    </source>
</evidence>
<accession>A0ABS5XQ48</accession>
<feature type="region of interest" description="Disordered" evidence="3">
    <location>
        <begin position="489"/>
        <end position="554"/>
    </location>
</feature>
<keyword evidence="1" id="KW-0732">Signal</keyword>
<feature type="compositionally biased region" description="Pro residues" evidence="3">
    <location>
        <begin position="505"/>
        <end position="514"/>
    </location>
</feature>
<dbReference type="Gene3D" id="1.50.10.100">
    <property type="entry name" value="Chondroitin AC/alginate lyase"/>
    <property type="match status" value="1"/>
</dbReference>
<proteinExistence type="predicted"/>
<evidence type="ECO:0000256" key="3">
    <source>
        <dbReference type="SAM" id="MobiDB-lite"/>
    </source>
</evidence>
<feature type="domain" description="Alginate lyase" evidence="4">
    <location>
        <begin position="114"/>
        <end position="280"/>
    </location>
</feature>
<dbReference type="Proteomes" id="UP000740605">
    <property type="component" value="Unassembled WGS sequence"/>
</dbReference>
<dbReference type="InterPro" id="IPR008929">
    <property type="entry name" value="Chondroitin_lyas"/>
</dbReference>
<reference evidence="5 6" key="1">
    <citation type="submission" date="2021-03" db="EMBL/GenBank/DDBJ databases">
        <title>Microbacterium pauli sp. nov., isolated from microfiltered milk.</title>
        <authorList>
            <person name="Bellassi P."/>
            <person name="Fontana A."/>
            <person name="Callegari M.L."/>
            <person name="Lorenzo M."/>
            <person name="Cappa F."/>
        </authorList>
    </citation>
    <scope>NUCLEOTIDE SEQUENCE [LARGE SCALE GENOMIC DNA]</scope>
    <source>
        <strain evidence="5 6">DSM 18909</strain>
    </source>
</reference>
<dbReference type="InterPro" id="IPR008397">
    <property type="entry name" value="Alginate_lyase_dom"/>
</dbReference>
<gene>
    <name evidence="5" type="ORF">J0P97_01000</name>
</gene>
<dbReference type="RefSeq" id="WP_215485907.1">
    <property type="nucleotide sequence ID" value="NZ_BAAAPJ010000001.1"/>
</dbReference>
<keyword evidence="6" id="KW-1185">Reference proteome</keyword>
<evidence type="ECO:0000256" key="2">
    <source>
        <dbReference type="ARBA" id="ARBA00023239"/>
    </source>
</evidence>
<name>A0ABS5XQ48_9MICO</name>
<dbReference type="GO" id="GO:0016829">
    <property type="term" value="F:lyase activity"/>
    <property type="evidence" value="ECO:0007669"/>
    <property type="project" value="UniProtKB-KW"/>
</dbReference>
<evidence type="ECO:0000313" key="5">
    <source>
        <dbReference type="EMBL" id="MBT8796654.1"/>
    </source>
</evidence>